<gene>
    <name evidence="2" type="ORF">DSTB1V02_LOCUS1216</name>
</gene>
<feature type="region of interest" description="Disordered" evidence="1">
    <location>
        <begin position="1017"/>
        <end position="1043"/>
    </location>
</feature>
<feature type="compositionally biased region" description="Low complexity" evidence="1">
    <location>
        <begin position="229"/>
        <end position="247"/>
    </location>
</feature>
<evidence type="ECO:0000313" key="2">
    <source>
        <dbReference type="EMBL" id="CAD7241216.1"/>
    </source>
</evidence>
<feature type="region of interest" description="Disordered" evidence="1">
    <location>
        <begin position="512"/>
        <end position="531"/>
    </location>
</feature>
<accession>A0A7R8X5R3</accession>
<dbReference type="Pfam" id="PF15273">
    <property type="entry name" value="NHS"/>
    <property type="match status" value="1"/>
</dbReference>
<feature type="compositionally biased region" description="Basic and acidic residues" evidence="1">
    <location>
        <begin position="314"/>
        <end position="330"/>
    </location>
</feature>
<feature type="non-terminal residue" evidence="2">
    <location>
        <position position="1"/>
    </location>
</feature>
<proteinExistence type="predicted"/>
<dbReference type="AlphaFoldDB" id="A0A7R8X5R3"/>
<dbReference type="EMBL" id="LR899627">
    <property type="protein sequence ID" value="CAD7241216.1"/>
    <property type="molecule type" value="Genomic_DNA"/>
</dbReference>
<feature type="compositionally biased region" description="Low complexity" evidence="1">
    <location>
        <begin position="401"/>
        <end position="412"/>
    </location>
</feature>
<dbReference type="Proteomes" id="UP000677054">
    <property type="component" value="Unassembled WGS sequence"/>
</dbReference>
<feature type="compositionally biased region" description="Polar residues" evidence="1">
    <location>
        <begin position="332"/>
        <end position="348"/>
    </location>
</feature>
<dbReference type="EMBL" id="CAJPEV010000110">
    <property type="protein sequence ID" value="CAG0880729.1"/>
    <property type="molecule type" value="Genomic_DNA"/>
</dbReference>
<feature type="compositionally biased region" description="Polar residues" evidence="1">
    <location>
        <begin position="1214"/>
        <end position="1227"/>
    </location>
</feature>
<feature type="region of interest" description="Disordered" evidence="1">
    <location>
        <begin position="458"/>
        <end position="485"/>
    </location>
</feature>
<keyword evidence="3" id="KW-1185">Reference proteome</keyword>
<reference evidence="2" key="1">
    <citation type="submission" date="2020-11" db="EMBL/GenBank/DDBJ databases">
        <authorList>
            <person name="Tran Van P."/>
        </authorList>
    </citation>
    <scope>NUCLEOTIDE SEQUENCE</scope>
</reference>
<feature type="compositionally biased region" description="Polar residues" evidence="1">
    <location>
        <begin position="466"/>
        <end position="479"/>
    </location>
</feature>
<evidence type="ECO:0000256" key="1">
    <source>
        <dbReference type="SAM" id="MobiDB-lite"/>
    </source>
</evidence>
<protein>
    <submittedName>
        <fullName evidence="2">Uncharacterized protein</fullName>
    </submittedName>
</protein>
<feature type="region of interest" description="Disordered" evidence="1">
    <location>
        <begin position="114"/>
        <end position="137"/>
    </location>
</feature>
<feature type="region of interest" description="Disordered" evidence="1">
    <location>
        <begin position="1199"/>
        <end position="1235"/>
    </location>
</feature>
<feature type="compositionally biased region" description="Polar residues" evidence="1">
    <location>
        <begin position="521"/>
        <end position="531"/>
    </location>
</feature>
<feature type="region of interest" description="Disordered" evidence="1">
    <location>
        <begin position="229"/>
        <end position="249"/>
    </location>
</feature>
<organism evidence="2">
    <name type="scientific">Darwinula stevensoni</name>
    <dbReference type="NCBI Taxonomy" id="69355"/>
    <lineage>
        <taxon>Eukaryota</taxon>
        <taxon>Metazoa</taxon>
        <taxon>Ecdysozoa</taxon>
        <taxon>Arthropoda</taxon>
        <taxon>Crustacea</taxon>
        <taxon>Oligostraca</taxon>
        <taxon>Ostracoda</taxon>
        <taxon>Podocopa</taxon>
        <taxon>Podocopida</taxon>
        <taxon>Darwinulocopina</taxon>
        <taxon>Darwinuloidea</taxon>
        <taxon>Darwinulidae</taxon>
        <taxon>Darwinula</taxon>
    </lineage>
</organism>
<dbReference type="InterPro" id="IPR024845">
    <property type="entry name" value="NHS-like"/>
</dbReference>
<evidence type="ECO:0000313" key="3">
    <source>
        <dbReference type="Proteomes" id="UP000677054"/>
    </source>
</evidence>
<feature type="compositionally biased region" description="Low complexity" evidence="1">
    <location>
        <begin position="1020"/>
        <end position="1029"/>
    </location>
</feature>
<name>A0A7R8X5R3_9CRUS</name>
<dbReference type="OrthoDB" id="8965057at2759"/>
<feature type="compositionally biased region" description="Polar residues" evidence="1">
    <location>
        <begin position="921"/>
        <end position="932"/>
    </location>
</feature>
<feature type="region of interest" description="Disordered" evidence="1">
    <location>
        <begin position="783"/>
        <end position="808"/>
    </location>
</feature>
<feature type="region of interest" description="Disordered" evidence="1">
    <location>
        <begin position="866"/>
        <end position="902"/>
    </location>
</feature>
<feature type="compositionally biased region" description="Low complexity" evidence="1">
    <location>
        <begin position="294"/>
        <end position="313"/>
    </location>
</feature>
<feature type="region of interest" description="Disordered" evidence="1">
    <location>
        <begin position="921"/>
        <end position="945"/>
    </location>
</feature>
<feature type="region of interest" description="Disordered" evidence="1">
    <location>
        <begin position="287"/>
        <end position="357"/>
    </location>
</feature>
<feature type="region of interest" description="Disordered" evidence="1">
    <location>
        <begin position="395"/>
        <end position="442"/>
    </location>
</feature>
<sequence>TNVLVAESELATFSRLRSHWRSSARLESSLFTEESRSRAIQSQYAEAALTPVPVLRELDRVRTDGVRGSRRFTCTPVIGDRKVKIHLDIETRRPSSVLALPSWSEEEILEEMEAPEQVKGHQLQRANSRGSLRKLPSPQEKTLALAHLLGGEVVTLDVTGKSFDRMTAFRRSLVHYEFMKERRRKRGPRRNTVAGDNPSLIRNAFHLFSQRGAKMHKIGVGEPLEMSYEDTTTQTDTDVVSQSSSETKNVLRSQNGILCHSHIPNRTFMAEVHSAPQNLNAKMLKDDAMEPEGRSSSGHWSASASSGGSTRTSLESENHKVPSGDDHDSALSDGSSSRPNDNSLSERTVSPDDVPFIDEESSSLYSCDTEGYYTSFHTDSGLRALQREVSENEYELFGKGSTSTNTSSSTSTVVRNDGTVKRRLKVPPPPLPPRTSSIEWKHSLKSNRDSVVTVINVEDLREDESSSNASTLKNEGTQESDSDSHIEEGCEQFKMKTSITANRIPPLCTVTPPYSDDESRNANSTDVTPVNINGPVTPANGLHFVPIRVGAIPDLVPREDSLLSESGSYISLKELPPTTTSSYPFSASPVAIISPTNSLERKNDLRVGARVTLDSHGEVIYSSDSLPHWKKQTTSFEPGERVRIGYKRPDTLPLETSLEQVPIIRPNLGPMSPKSPRGGAYVNVQGTTQIPVPLIKAMSPMREMNNRQRSLSPVDHINNNNIKRNESYRMANVGYGHGHSVARNPSYKTANQNLHSNVKLVRNPNTSRRFYGAKVTVDPAVLSPRRVDGHPSDPGLAGSLRTRPSNAHLQPPDSYVRCQIPVRWFPCNNVDAPFLQHNSLPCHSKGFSPIQKPDAFIRSSATRHTLPARFSSSSPHDATEGLRMSPISSSSPLPPYQDESLTDVKSKPGFLHLFDTSSKNDSIRIDNSSPKNSPRPDGYACVRSKTSPRTSYIDASCRNGQMYFDDSSFRNNPTKYHGSPFRVTDPTCRYLNMDRTPPPPYQHPPSLKELVNPHYCYRHPSSPNNNSSPFLPMSTSSPLEKQSPVYGSVIKPTVPTGESYGKRKLYELDISSSPASTRSGSPLSLNSSFVSEDLLIPETQTKGKRRFSWAGLPYQMRRHPGTPIDDFKQLLLQHGPSSHARTSAVERLKRSQNHFSYRQEDLAGRRARERLSSIASRLGLKSGFHTPHKTDVISTTILEDQTEDEDLNTERFSSDSNSSHYNPTSPDRISLETAL</sequence>